<keyword evidence="1" id="KW-0812">Transmembrane</keyword>
<dbReference type="InterPro" id="IPR057436">
    <property type="entry name" value="5TMH_Lnb"/>
</dbReference>
<feature type="transmembrane region" description="Helical" evidence="1">
    <location>
        <begin position="320"/>
        <end position="336"/>
    </location>
</feature>
<dbReference type="Proteomes" id="UP000283732">
    <property type="component" value="Unassembled WGS sequence"/>
</dbReference>
<evidence type="ECO:0000313" key="8">
    <source>
        <dbReference type="Proteomes" id="UP000285173"/>
    </source>
</evidence>
<dbReference type="Pfam" id="PF13387">
    <property type="entry name" value="Lnb_N"/>
    <property type="match status" value="1"/>
</dbReference>
<evidence type="ECO:0000256" key="1">
    <source>
        <dbReference type="SAM" id="Phobius"/>
    </source>
</evidence>
<feature type="transmembrane region" description="Helical" evidence="1">
    <location>
        <begin position="256"/>
        <end position="276"/>
    </location>
</feature>
<feature type="chain" id="PRO_5033803550" evidence="2">
    <location>
        <begin position="20"/>
        <end position="399"/>
    </location>
</feature>
<keyword evidence="1" id="KW-0472">Membrane</keyword>
<evidence type="ECO:0000259" key="3">
    <source>
        <dbReference type="Pfam" id="PF13387"/>
    </source>
</evidence>
<dbReference type="InterPro" id="IPR025178">
    <property type="entry name" value="Lnb_N"/>
</dbReference>
<feature type="domain" description="Lnb N-terminal periplasmic" evidence="3">
    <location>
        <begin position="34"/>
        <end position="177"/>
    </location>
</feature>
<dbReference type="EMBL" id="QRKC01000009">
    <property type="protein sequence ID" value="RHH75017.1"/>
    <property type="molecule type" value="Genomic_DNA"/>
</dbReference>
<evidence type="ECO:0000313" key="7">
    <source>
        <dbReference type="Proteomes" id="UP000283732"/>
    </source>
</evidence>
<protein>
    <submittedName>
        <fullName evidence="5">DUF4105 domain-containing protein</fullName>
    </submittedName>
</protein>
<evidence type="ECO:0000313" key="6">
    <source>
        <dbReference type="EMBL" id="RHH75017.1"/>
    </source>
</evidence>
<gene>
    <name evidence="6" type="ORF">DW191_16390</name>
    <name evidence="5" type="ORF">DW986_15840</name>
</gene>
<proteinExistence type="predicted"/>
<sequence>MKKNIFLLFLLFTSVSLQAQYPLLSKDAEISLLTVSPSEDEVYTVYGHTALRVRDASKKLDTVFNYGIFDFSKPNFIYRFAKGETDYRLAAQYTRDFLIEYEMRGSEVTEQILDIDSAGKARIWEALMINNRPENRVYRYNFFFDNCATRPAAIIEKLAGGKIDYNIPFKQQTFRDLINYCTRNKPWLTFGCDLALGSPTDRIATPHEMMFLPPYLKEAFGTATITGADGSRKELVSSTKTLINGLTDDVKPDTGFFTPLVCCWAFFLVVLAVTFVEWRHKSYFRIVDCILFFTAGIAGIVLFFLSFVSTHPCVCPNWNIIWLQPFDLAAVILFTVKKLRKAAYYYHFINFAALTLMLAGWHFIPQHLNTAFIPLVMSLWLRSGYGVYRKIWNIGYEKY</sequence>
<feature type="transmembrane region" description="Helical" evidence="1">
    <location>
        <begin position="283"/>
        <end position="308"/>
    </location>
</feature>
<feature type="transmembrane region" description="Helical" evidence="1">
    <location>
        <begin position="343"/>
        <end position="364"/>
    </location>
</feature>
<comment type="caution">
    <text evidence="5">The sequence shown here is derived from an EMBL/GenBank/DDBJ whole genome shotgun (WGS) entry which is preliminary data.</text>
</comment>
<evidence type="ECO:0000256" key="2">
    <source>
        <dbReference type="SAM" id="SignalP"/>
    </source>
</evidence>
<keyword evidence="2" id="KW-0732">Signal</keyword>
<feature type="signal peptide" evidence="2">
    <location>
        <begin position="1"/>
        <end position="19"/>
    </location>
</feature>
<name>A0A3R6CW74_9BACT</name>
<dbReference type="Pfam" id="PF25221">
    <property type="entry name" value="5TMH_Lnb"/>
    <property type="match status" value="1"/>
</dbReference>
<dbReference type="EMBL" id="QSEF01000025">
    <property type="protein sequence ID" value="RGZ44765.1"/>
    <property type="molecule type" value="Genomic_DNA"/>
</dbReference>
<feature type="domain" description="Lnb-like transmembrane" evidence="4">
    <location>
        <begin position="253"/>
        <end position="388"/>
    </location>
</feature>
<evidence type="ECO:0000259" key="4">
    <source>
        <dbReference type="Pfam" id="PF25221"/>
    </source>
</evidence>
<dbReference type="AlphaFoldDB" id="A0A3R6CW74"/>
<evidence type="ECO:0000313" key="5">
    <source>
        <dbReference type="EMBL" id="RGZ44765.1"/>
    </source>
</evidence>
<organism evidence="5 8">
    <name type="scientific">Parabacteroides merdae</name>
    <dbReference type="NCBI Taxonomy" id="46503"/>
    <lineage>
        <taxon>Bacteria</taxon>
        <taxon>Pseudomonadati</taxon>
        <taxon>Bacteroidota</taxon>
        <taxon>Bacteroidia</taxon>
        <taxon>Bacteroidales</taxon>
        <taxon>Tannerellaceae</taxon>
        <taxon>Parabacteroides</taxon>
    </lineage>
</organism>
<keyword evidence="1" id="KW-1133">Transmembrane helix</keyword>
<dbReference type="Proteomes" id="UP000285173">
    <property type="component" value="Unassembled WGS sequence"/>
</dbReference>
<accession>A0A3R6CW74</accession>
<dbReference type="RefSeq" id="WP_122203506.1">
    <property type="nucleotide sequence ID" value="NZ_QRKC01000009.1"/>
</dbReference>
<reference evidence="7 8" key="1">
    <citation type="submission" date="2018-08" db="EMBL/GenBank/DDBJ databases">
        <title>A genome reference for cultivated species of the human gut microbiota.</title>
        <authorList>
            <person name="Zou Y."/>
            <person name="Xue W."/>
            <person name="Luo G."/>
        </authorList>
    </citation>
    <scope>NUCLEOTIDE SEQUENCE [LARGE SCALE GENOMIC DNA]</scope>
    <source>
        <strain evidence="6 7">AM16-50</strain>
        <strain evidence="5 8">AM50-15</strain>
    </source>
</reference>